<dbReference type="PANTHER" id="PTHR44154:SF1">
    <property type="entry name" value="QUINONE OXIDOREDUCTASE"/>
    <property type="match status" value="1"/>
</dbReference>
<accession>F8JKI9</accession>
<name>F8JKI9_STREN</name>
<dbReference type="GO" id="GO:0016491">
    <property type="term" value="F:oxidoreductase activity"/>
    <property type="evidence" value="ECO:0007669"/>
    <property type="project" value="InterPro"/>
</dbReference>
<keyword evidence="3" id="KW-0963">Cytoplasm</keyword>
<dbReference type="SUPFAM" id="SSF50129">
    <property type="entry name" value="GroES-like"/>
    <property type="match status" value="1"/>
</dbReference>
<dbReference type="KEGG" id="scy:SCATT_p15480"/>
<sequence>MVMDSYGTPDVLRVADLPDPRAGAGQVRVRIKAAGLNPIDAKIRRGEFDAVYDISFPGQLGNEFAGVVDQAGAGTGFSAGDEVIGFVDMAAYAEYVVVPAENLTRKPKELGWETAAAIGAVGQAAFNALRTLGVTAGETLLVHGAAGGVGGVVTQLARARGVMVIGTARADHHDHVRSLGGIPVHHDERLEQRVREAAPDGVDAALDLTGSEGAITVSIAVTRDKSRIVTLAAPQLARQYGITMMFGTRSAETVARVAESAARGELHLPVARRFPLSQAAEAHRALEAGGRLGKLVLTLD</sequence>
<dbReference type="PATRIC" id="fig|1003195.11.peg.181"/>
<dbReference type="InterPro" id="IPR020843">
    <property type="entry name" value="ER"/>
</dbReference>
<dbReference type="SMART" id="SM00829">
    <property type="entry name" value="PKS_ER"/>
    <property type="match status" value="1"/>
</dbReference>
<keyword evidence="5" id="KW-0694">RNA-binding</keyword>
<dbReference type="InterPro" id="IPR011032">
    <property type="entry name" value="GroES-like_sf"/>
</dbReference>
<dbReference type="Proteomes" id="UP000007842">
    <property type="component" value="Plasmid pSCATT"/>
</dbReference>
<dbReference type="GO" id="GO:0008270">
    <property type="term" value="F:zinc ion binding"/>
    <property type="evidence" value="ECO:0007669"/>
    <property type="project" value="InterPro"/>
</dbReference>
<dbReference type="GO" id="GO:0003723">
    <property type="term" value="F:RNA binding"/>
    <property type="evidence" value="ECO:0007669"/>
    <property type="project" value="UniProtKB-KW"/>
</dbReference>
<evidence type="ECO:0000259" key="6">
    <source>
        <dbReference type="SMART" id="SM00829"/>
    </source>
</evidence>
<geneLocation type="plasmid" evidence="7 8">
    <name>pSCATT</name>
</geneLocation>
<dbReference type="OrthoDB" id="3727682at2"/>
<evidence type="ECO:0000256" key="4">
    <source>
        <dbReference type="ARBA" id="ARBA00022857"/>
    </source>
</evidence>
<dbReference type="Gene3D" id="3.90.180.10">
    <property type="entry name" value="Medium-chain alcohol dehydrogenases, catalytic domain"/>
    <property type="match status" value="1"/>
</dbReference>
<evidence type="ECO:0000256" key="3">
    <source>
        <dbReference type="ARBA" id="ARBA00022490"/>
    </source>
</evidence>
<keyword evidence="7" id="KW-0614">Plasmid</keyword>
<dbReference type="InterPro" id="IPR036291">
    <property type="entry name" value="NAD(P)-bd_dom_sf"/>
</dbReference>
<dbReference type="GO" id="GO:0005737">
    <property type="term" value="C:cytoplasm"/>
    <property type="evidence" value="ECO:0007669"/>
    <property type="project" value="UniProtKB-SubCell"/>
</dbReference>
<keyword evidence="8" id="KW-1185">Reference proteome</keyword>
<dbReference type="SUPFAM" id="SSF51735">
    <property type="entry name" value="NAD(P)-binding Rossmann-fold domains"/>
    <property type="match status" value="1"/>
</dbReference>
<feature type="domain" description="Enoyl reductase (ER)" evidence="6">
    <location>
        <begin position="7"/>
        <end position="297"/>
    </location>
</feature>
<dbReference type="PROSITE" id="PS01162">
    <property type="entry name" value="QOR_ZETA_CRYSTAL"/>
    <property type="match status" value="1"/>
</dbReference>
<evidence type="ECO:0000256" key="2">
    <source>
        <dbReference type="ARBA" id="ARBA00011881"/>
    </source>
</evidence>
<dbReference type="Pfam" id="PF13602">
    <property type="entry name" value="ADH_zinc_N_2"/>
    <property type="match status" value="1"/>
</dbReference>
<dbReference type="AlphaFoldDB" id="F8JKI9"/>
<dbReference type="Gene3D" id="3.40.50.720">
    <property type="entry name" value="NAD(P)-binding Rossmann-like Domain"/>
    <property type="match status" value="1"/>
</dbReference>
<evidence type="ECO:0000313" key="7">
    <source>
        <dbReference type="EMBL" id="AEW99741.1"/>
    </source>
</evidence>
<dbReference type="InterPro" id="IPR051603">
    <property type="entry name" value="Zinc-ADH_QOR/CCCR"/>
</dbReference>
<protein>
    <submittedName>
        <fullName evidence="7">Alcohol dehydrogenase GroES domain protein</fullName>
    </submittedName>
</protein>
<evidence type="ECO:0000256" key="1">
    <source>
        <dbReference type="ARBA" id="ARBA00004496"/>
    </source>
</evidence>
<dbReference type="InterPro" id="IPR002364">
    <property type="entry name" value="Quin_OxRdtase/zeta-crystal_CS"/>
</dbReference>
<dbReference type="PANTHER" id="PTHR44154">
    <property type="entry name" value="QUINONE OXIDOREDUCTASE"/>
    <property type="match status" value="1"/>
</dbReference>
<evidence type="ECO:0000313" key="8">
    <source>
        <dbReference type="Proteomes" id="UP000007842"/>
    </source>
</evidence>
<dbReference type="KEGG" id="sct:SCAT_p0192"/>
<comment type="subunit">
    <text evidence="2">Homotetramer.</text>
</comment>
<dbReference type="InterPro" id="IPR013154">
    <property type="entry name" value="ADH-like_N"/>
</dbReference>
<comment type="subcellular location">
    <subcellularLocation>
        <location evidence="1">Cytoplasm</location>
    </subcellularLocation>
</comment>
<proteinExistence type="predicted"/>
<dbReference type="HOGENOM" id="CLU_026673_3_3_11"/>
<evidence type="ECO:0000256" key="5">
    <source>
        <dbReference type="ARBA" id="ARBA00022884"/>
    </source>
</evidence>
<dbReference type="Pfam" id="PF08240">
    <property type="entry name" value="ADH_N"/>
    <property type="match status" value="1"/>
</dbReference>
<organism evidence="7 8">
    <name type="scientific">Streptantibioticus cattleyicolor (strain ATCC 35852 / DSM 46488 / JCM 4925 / NBRC 14057 / NRRL 8057)</name>
    <name type="common">Streptomyces cattleya</name>
    <dbReference type="NCBI Taxonomy" id="1003195"/>
    <lineage>
        <taxon>Bacteria</taxon>
        <taxon>Bacillati</taxon>
        <taxon>Actinomycetota</taxon>
        <taxon>Actinomycetes</taxon>
        <taxon>Kitasatosporales</taxon>
        <taxon>Streptomycetaceae</taxon>
        <taxon>Streptantibioticus</taxon>
    </lineage>
</organism>
<dbReference type="CDD" id="cd05289">
    <property type="entry name" value="MDR_like_2"/>
    <property type="match status" value="1"/>
</dbReference>
<dbReference type="EMBL" id="CP003229">
    <property type="protein sequence ID" value="AEW99741.1"/>
    <property type="molecule type" value="Genomic_DNA"/>
</dbReference>
<keyword evidence="4" id="KW-0521">NADP</keyword>
<accession>G8XH23</accession>
<reference evidence="8" key="1">
    <citation type="submission" date="2011-12" db="EMBL/GenBank/DDBJ databases">
        <title>Complete genome sequence of Streptomyces cattleya strain DSM 46488.</title>
        <authorList>
            <person name="Ou H.-Y."/>
            <person name="Li P."/>
            <person name="Zhao C."/>
            <person name="O'Hagan D."/>
            <person name="Deng Z."/>
        </authorList>
    </citation>
    <scope>NUCLEOTIDE SEQUENCE [LARGE SCALE GENOMIC DNA]</scope>
    <source>
        <strain evidence="8">ATCC 35852 / DSM 46488 / JCM 4925 / NBRC 14057 / NRRL 8057</strain>
        <plasmid evidence="8">Plasmid pSCATT</plasmid>
    </source>
</reference>
<gene>
    <name evidence="7" type="ordered locus">SCATT_p15480</name>
</gene>